<dbReference type="RefSeq" id="WP_267927787.1">
    <property type="nucleotide sequence ID" value="NZ_AP024233.1"/>
</dbReference>
<dbReference type="Proteomes" id="UP001063350">
    <property type="component" value="Chromosome"/>
</dbReference>
<protein>
    <submittedName>
        <fullName evidence="2">Uncharacterized protein</fullName>
    </submittedName>
</protein>
<reference evidence="2" key="1">
    <citation type="submission" date="2020-12" db="EMBL/GenBank/DDBJ databases">
        <title>Desulfobium dissulfuricans gen. nov., sp. nov., a novel mesophilic, sulfate-reducing bacterium isolated from a deep-sea hydrothermal vent.</title>
        <authorList>
            <person name="Hashimoto Y."/>
            <person name="Tame A."/>
            <person name="Sawayama S."/>
            <person name="Miyazaki J."/>
            <person name="Takai K."/>
            <person name="Nakagawa S."/>
        </authorList>
    </citation>
    <scope>NUCLEOTIDE SEQUENCE</scope>
    <source>
        <strain evidence="2">GF1</strain>
    </source>
</reference>
<sequence>MTRQDRQHDEQEPIPRREPRSFRQKLLIGIGILAAIEGLAVLFYFLLTRT</sequence>
<keyword evidence="3" id="KW-1185">Reference proteome</keyword>
<organism evidence="2 3">
    <name type="scientific">Desulfolithobacter dissulfuricans</name>
    <dbReference type="NCBI Taxonomy" id="2795293"/>
    <lineage>
        <taxon>Bacteria</taxon>
        <taxon>Pseudomonadati</taxon>
        <taxon>Thermodesulfobacteriota</taxon>
        <taxon>Desulfobulbia</taxon>
        <taxon>Desulfobulbales</taxon>
        <taxon>Desulfobulbaceae</taxon>
        <taxon>Desulfolithobacter</taxon>
    </lineage>
</organism>
<evidence type="ECO:0000313" key="2">
    <source>
        <dbReference type="EMBL" id="BCO07847.1"/>
    </source>
</evidence>
<name>A0A915TZW7_9BACT</name>
<dbReference type="KEGG" id="ddu:GF1_02230"/>
<evidence type="ECO:0000313" key="3">
    <source>
        <dbReference type="Proteomes" id="UP001063350"/>
    </source>
</evidence>
<proteinExistence type="predicted"/>
<gene>
    <name evidence="2" type="ORF">GF1_02230</name>
</gene>
<keyword evidence="1" id="KW-0472">Membrane</keyword>
<evidence type="ECO:0000256" key="1">
    <source>
        <dbReference type="SAM" id="Phobius"/>
    </source>
</evidence>
<dbReference type="AlphaFoldDB" id="A0A915TZW7"/>
<dbReference type="EMBL" id="AP024233">
    <property type="protein sequence ID" value="BCO07847.1"/>
    <property type="molecule type" value="Genomic_DNA"/>
</dbReference>
<keyword evidence="1" id="KW-1133">Transmembrane helix</keyword>
<accession>A0A915TZW7</accession>
<keyword evidence="1" id="KW-0812">Transmembrane</keyword>
<feature type="transmembrane region" description="Helical" evidence="1">
    <location>
        <begin position="26"/>
        <end position="47"/>
    </location>
</feature>